<dbReference type="PANTHER" id="PTHR42834:SF1">
    <property type="entry name" value="ENDONUCLEASE_EXONUCLEASE_PHOSPHATASE FAMILY PROTEIN (AFU_ORTHOLOGUE AFUA_3G09210)"/>
    <property type="match status" value="1"/>
</dbReference>
<dbReference type="Proteomes" id="UP001549799">
    <property type="component" value="Unassembled WGS sequence"/>
</dbReference>
<sequence>MLFTPSRSNTKENLYTIAFYNLENLFDIRNNDQIIEEDLIPKGIKKWTLKRYGKKIKNLGLAISRIGEKLNHYPPVLVGLSEVENEHVLMDLIATESLSKSGYSYLHFNSPDERGIDTALLYRENYFTLIRTEAIPLKVFSLEGEVYRTRDILYVCGCLNGEEVHLFINHWPSRRDGAAATAYKRIRAADTIKEYMTKLEKMHLNPKYIVMGDFNDDPSSESVKNLVTSKQLYNPMEKMHTPFRGSVQYRRRWNLFDQIIVSHNFCNYEKGTHSFTHANIFDEPFLKESKGKYKGSPLRTFVGSRYKGGYSDHFPVYIQFKLDV</sequence>
<dbReference type="PANTHER" id="PTHR42834">
    <property type="entry name" value="ENDONUCLEASE/EXONUCLEASE/PHOSPHATASE FAMILY PROTEIN (AFU_ORTHOLOGUE AFUA_3G09210)"/>
    <property type="match status" value="1"/>
</dbReference>
<feature type="domain" description="Endonuclease/exonuclease/phosphatase" evidence="1">
    <location>
        <begin position="16"/>
        <end position="320"/>
    </location>
</feature>
<dbReference type="SUPFAM" id="SSF56219">
    <property type="entry name" value="DNase I-like"/>
    <property type="match status" value="1"/>
</dbReference>
<dbReference type="RefSeq" id="WP_354613999.1">
    <property type="nucleotide sequence ID" value="NZ_JBEXAE010000001.1"/>
</dbReference>
<keyword evidence="2" id="KW-0540">Nuclease</keyword>
<protein>
    <submittedName>
        <fullName evidence="2">Endonuclease/exonuclease/phosphatase family protein</fullName>
    </submittedName>
</protein>
<dbReference type="InterPro" id="IPR005135">
    <property type="entry name" value="Endo/exonuclease/phosphatase"/>
</dbReference>
<evidence type="ECO:0000313" key="3">
    <source>
        <dbReference type="Proteomes" id="UP001549799"/>
    </source>
</evidence>
<accession>A0ABV2SSC2</accession>
<organism evidence="2 3">
    <name type="scientific">Sediminicola arcticus</name>
    <dbReference type="NCBI Taxonomy" id="1574308"/>
    <lineage>
        <taxon>Bacteria</taxon>
        <taxon>Pseudomonadati</taxon>
        <taxon>Bacteroidota</taxon>
        <taxon>Flavobacteriia</taxon>
        <taxon>Flavobacteriales</taxon>
        <taxon>Flavobacteriaceae</taxon>
        <taxon>Sediminicola</taxon>
    </lineage>
</organism>
<evidence type="ECO:0000313" key="2">
    <source>
        <dbReference type="EMBL" id="MET6989627.1"/>
    </source>
</evidence>
<keyword evidence="2" id="KW-0255">Endonuclease</keyword>
<gene>
    <name evidence="2" type="ORF">ABXZ36_03080</name>
</gene>
<reference evidence="2 3" key="1">
    <citation type="submission" date="2024-07" db="EMBL/GenBank/DDBJ databases">
        <title>The genome sequence of type strain Sediminicola arcticus GDMCC 1.2805.</title>
        <authorList>
            <person name="Liu Y."/>
        </authorList>
    </citation>
    <scope>NUCLEOTIDE SEQUENCE [LARGE SCALE GENOMIC DNA]</scope>
    <source>
        <strain evidence="2 3">GDMCC 1.2805</strain>
    </source>
</reference>
<keyword evidence="3" id="KW-1185">Reference proteome</keyword>
<comment type="caution">
    <text evidence="2">The sequence shown here is derived from an EMBL/GenBank/DDBJ whole genome shotgun (WGS) entry which is preliminary data.</text>
</comment>
<dbReference type="Pfam" id="PF19580">
    <property type="entry name" value="Exo_endo_phos_3"/>
    <property type="match status" value="1"/>
</dbReference>
<name>A0ABV2SSC2_9FLAO</name>
<evidence type="ECO:0000259" key="1">
    <source>
        <dbReference type="Pfam" id="PF19580"/>
    </source>
</evidence>
<dbReference type="InterPro" id="IPR036691">
    <property type="entry name" value="Endo/exonu/phosph_ase_sf"/>
</dbReference>
<keyword evidence="2" id="KW-0378">Hydrolase</keyword>
<dbReference type="GO" id="GO:0004519">
    <property type="term" value="F:endonuclease activity"/>
    <property type="evidence" value="ECO:0007669"/>
    <property type="project" value="UniProtKB-KW"/>
</dbReference>
<proteinExistence type="predicted"/>
<dbReference type="Gene3D" id="3.60.10.10">
    <property type="entry name" value="Endonuclease/exonuclease/phosphatase"/>
    <property type="match status" value="1"/>
</dbReference>
<dbReference type="EMBL" id="JBEXAE010000001">
    <property type="protein sequence ID" value="MET6989627.1"/>
    <property type="molecule type" value="Genomic_DNA"/>
</dbReference>